<evidence type="ECO:0000259" key="1">
    <source>
        <dbReference type="PROSITE" id="PS51186"/>
    </source>
</evidence>
<evidence type="ECO:0000313" key="3">
    <source>
        <dbReference type="Proteomes" id="UP001595665"/>
    </source>
</evidence>
<accession>A0ABV7PPN9</accession>
<dbReference type="EMBL" id="JBHRVV010000001">
    <property type="protein sequence ID" value="MFC3461210.1"/>
    <property type="molecule type" value="Genomic_DNA"/>
</dbReference>
<dbReference type="InterPro" id="IPR016181">
    <property type="entry name" value="Acyl_CoA_acyltransferase"/>
</dbReference>
<dbReference type="SUPFAM" id="SSF55729">
    <property type="entry name" value="Acyl-CoA N-acyltransferases (Nat)"/>
    <property type="match status" value="1"/>
</dbReference>
<comment type="caution">
    <text evidence="2">The sequence shown here is derived from an EMBL/GenBank/DDBJ whole genome shotgun (WGS) entry which is preliminary data.</text>
</comment>
<keyword evidence="3" id="KW-1185">Reference proteome</keyword>
<dbReference type="PANTHER" id="PTHR43792">
    <property type="entry name" value="GNAT FAMILY, PUTATIVE (AFU_ORTHOLOGUE AFUA_3G00765)-RELATED-RELATED"/>
    <property type="match status" value="1"/>
</dbReference>
<reference evidence="3" key="1">
    <citation type="journal article" date="2019" name="Int. J. Syst. Evol. Microbiol.">
        <title>The Global Catalogue of Microorganisms (GCM) 10K type strain sequencing project: providing services to taxonomists for standard genome sequencing and annotation.</title>
        <authorList>
            <consortium name="The Broad Institute Genomics Platform"/>
            <consortium name="The Broad Institute Genome Sequencing Center for Infectious Disease"/>
            <person name="Wu L."/>
            <person name="Ma J."/>
        </authorList>
    </citation>
    <scope>NUCLEOTIDE SEQUENCE [LARGE SCALE GENOMIC DNA]</scope>
    <source>
        <strain evidence="3">CCM 7480</strain>
    </source>
</reference>
<dbReference type="EC" id="2.3.-.-" evidence="2"/>
<name>A0ABV7PPN9_9BURK</name>
<protein>
    <submittedName>
        <fullName evidence="2">GNAT family N-acetyltransferase</fullName>
        <ecNumber evidence="2">2.3.-.-</ecNumber>
    </submittedName>
</protein>
<evidence type="ECO:0000313" key="2">
    <source>
        <dbReference type="EMBL" id="MFC3461210.1"/>
    </source>
</evidence>
<dbReference type="PANTHER" id="PTHR43792:SF9">
    <property type="entry name" value="RIBOSOMAL-PROTEIN-ALANINE ACETYLTRANSFERASE"/>
    <property type="match status" value="1"/>
</dbReference>
<organism evidence="2 3">
    <name type="scientific">Massilia haematophila</name>
    <dbReference type="NCBI Taxonomy" id="457923"/>
    <lineage>
        <taxon>Bacteria</taxon>
        <taxon>Pseudomonadati</taxon>
        <taxon>Pseudomonadota</taxon>
        <taxon>Betaproteobacteria</taxon>
        <taxon>Burkholderiales</taxon>
        <taxon>Oxalobacteraceae</taxon>
        <taxon>Telluria group</taxon>
        <taxon>Massilia</taxon>
    </lineage>
</organism>
<dbReference type="Pfam" id="PF13302">
    <property type="entry name" value="Acetyltransf_3"/>
    <property type="match status" value="1"/>
</dbReference>
<dbReference type="Proteomes" id="UP001595665">
    <property type="component" value="Unassembled WGS sequence"/>
</dbReference>
<dbReference type="PROSITE" id="PS51186">
    <property type="entry name" value="GNAT"/>
    <property type="match status" value="1"/>
</dbReference>
<dbReference type="RefSeq" id="WP_379737564.1">
    <property type="nucleotide sequence ID" value="NZ_JBHRVV010000001.1"/>
</dbReference>
<proteinExistence type="predicted"/>
<dbReference type="Gene3D" id="3.40.630.30">
    <property type="match status" value="1"/>
</dbReference>
<gene>
    <name evidence="2" type="ORF">ACFOPH_23660</name>
</gene>
<dbReference type="GO" id="GO:0016746">
    <property type="term" value="F:acyltransferase activity"/>
    <property type="evidence" value="ECO:0007669"/>
    <property type="project" value="UniProtKB-KW"/>
</dbReference>
<dbReference type="InterPro" id="IPR051531">
    <property type="entry name" value="N-acetyltransferase"/>
</dbReference>
<feature type="domain" description="N-acetyltransferase" evidence="1">
    <location>
        <begin position="19"/>
        <end position="185"/>
    </location>
</feature>
<keyword evidence="2" id="KW-0808">Transferase</keyword>
<sequence length="200" mass="22709">MSDSLPPDLLPPMLRTARLALRPFSDADAADLLGIFGDPEVVRYWSTGAWTDIAQAETMIAEARQAYRDGGLYRYAIALRDTDRLIGVCNLRGFFKQNRRCELGYALARDHWGRSYAAEALEALLGHAFHELDMNRIEADIDPRNEASARLLEKLGFRREGYMPERWIVHGEKADTAFYGLLRRYWDERAGSRSSAHATA</sequence>
<keyword evidence="2" id="KW-0012">Acyltransferase</keyword>
<dbReference type="InterPro" id="IPR000182">
    <property type="entry name" value="GNAT_dom"/>
</dbReference>